<dbReference type="GO" id="GO:0005975">
    <property type="term" value="P:carbohydrate metabolic process"/>
    <property type="evidence" value="ECO:0007669"/>
    <property type="project" value="UniProtKB-UniRule"/>
</dbReference>
<dbReference type="SUPFAM" id="SSF100950">
    <property type="entry name" value="NagB/RpiA/CoA transferase-like"/>
    <property type="match status" value="1"/>
</dbReference>
<evidence type="ECO:0000313" key="15">
    <source>
        <dbReference type="Proteomes" id="UP000043437"/>
    </source>
</evidence>
<sequence>MFKLYTFKTPLESAQALAIEIATQLRRMLSIKEQVGLALSGGKSPTAFLQALSQVSLEWRKCRISLVDERVLPLTDPESNALLIHTHFLQNKAQIAPFTPLVLDSSLSTQELLKYAKASYTQPDLAVLGMGADGHTASLFACASEYENALNSQEPIVATTPKNAPFKRLSMSLSALENCQVLFLLISGAEKKAVFERAAQALEPSLPISHLLNSHKVVCHVYCA</sequence>
<reference evidence="10" key="1">
    <citation type="submission" date="2014-12" db="EMBL/GenBank/DDBJ databases">
        <title>Whole genome sequences of four Staphylococcus schleiferi canine isolates.</title>
        <authorList>
            <person name="Misic A.M."/>
            <person name="Cain C."/>
            <person name="Morris D.O."/>
            <person name="Rankin S."/>
            <person name="Beiting D."/>
        </authorList>
    </citation>
    <scope>NUCLEOTIDE SEQUENCE</scope>
    <source>
        <strain evidence="9">ASB11</strain>
        <strain evidence="10">ASB13</strain>
        <strain evidence="12">ASB7</strain>
        <strain evidence="11">ASB9</strain>
    </source>
</reference>
<dbReference type="InterPro" id="IPR039104">
    <property type="entry name" value="6PGL"/>
</dbReference>
<evidence type="ECO:0000259" key="8">
    <source>
        <dbReference type="Pfam" id="PF01182"/>
    </source>
</evidence>
<reference evidence="14 15" key="2">
    <citation type="submission" date="2014-12" db="EMBL/GenBank/DDBJ databases">
        <authorList>
            <person name="Jaenicke S."/>
        </authorList>
    </citation>
    <scope>NUCLEOTIDE SEQUENCE [LARGE SCALE GENOMIC DNA]</scope>
</reference>
<dbReference type="PANTHER" id="PTHR11054:SF0">
    <property type="entry name" value="6-PHOSPHOGLUCONOLACTONASE"/>
    <property type="match status" value="1"/>
</dbReference>
<gene>
    <name evidence="7" type="primary">pgl</name>
    <name evidence="9" type="ORF">HAL011_05820</name>
    <name evidence="10" type="ORF">HAL013_15200</name>
    <name evidence="12" type="ORF">HAL07_06040</name>
    <name evidence="11" type="ORF">HAL09_10660</name>
</gene>
<dbReference type="Proteomes" id="UP000038622">
    <property type="component" value="Unassembled WGS sequence"/>
</dbReference>
<evidence type="ECO:0000313" key="16">
    <source>
        <dbReference type="Proteomes" id="UP000045175"/>
    </source>
</evidence>
<evidence type="ECO:0000313" key="9">
    <source>
        <dbReference type="EMBL" id="CRF40815.1"/>
    </source>
</evidence>
<keyword evidence="13" id="KW-1185">Reference proteome</keyword>
<comment type="pathway">
    <text evidence="3 7">Carbohydrate degradation; pentose phosphate pathway; D-ribulose 5-phosphate from D-glucose 6-phosphate (oxidative stage): step 2/3.</text>
</comment>
<dbReference type="STRING" id="1578720.HAL011_05820"/>
<name>A0A0K2X9W5_9HELI</name>
<dbReference type="Gene3D" id="3.40.50.1360">
    <property type="match status" value="1"/>
</dbReference>
<dbReference type="Proteomes" id="UP000043437">
    <property type="component" value="Unassembled WGS sequence"/>
</dbReference>
<dbReference type="RefSeq" id="WP_053941858.1">
    <property type="nucleotide sequence ID" value="NZ_BSCV01000029.1"/>
</dbReference>
<keyword evidence="7 10" id="KW-0378">Hydrolase</keyword>
<dbReference type="EMBL" id="CDMN01000042">
    <property type="protein sequence ID" value="CRF44478.1"/>
    <property type="molecule type" value="Genomic_DNA"/>
</dbReference>
<evidence type="ECO:0000256" key="3">
    <source>
        <dbReference type="ARBA" id="ARBA00004961"/>
    </source>
</evidence>
<dbReference type="AlphaFoldDB" id="A0A0K2X9W5"/>
<dbReference type="GO" id="GO:0017057">
    <property type="term" value="F:6-phosphogluconolactonase activity"/>
    <property type="evidence" value="ECO:0007669"/>
    <property type="project" value="UniProtKB-UniRule"/>
</dbReference>
<evidence type="ECO:0000256" key="1">
    <source>
        <dbReference type="ARBA" id="ARBA00000832"/>
    </source>
</evidence>
<evidence type="ECO:0000313" key="10">
    <source>
        <dbReference type="EMBL" id="CRF43292.1"/>
    </source>
</evidence>
<dbReference type="CDD" id="cd01400">
    <property type="entry name" value="6PGL"/>
    <property type="match status" value="1"/>
</dbReference>
<comment type="catalytic activity">
    <reaction evidence="1 7">
        <text>6-phospho-D-glucono-1,5-lactone + H2O = 6-phospho-D-gluconate + H(+)</text>
        <dbReference type="Rhea" id="RHEA:12556"/>
        <dbReference type="ChEBI" id="CHEBI:15377"/>
        <dbReference type="ChEBI" id="CHEBI:15378"/>
        <dbReference type="ChEBI" id="CHEBI:57955"/>
        <dbReference type="ChEBI" id="CHEBI:58759"/>
        <dbReference type="EC" id="3.1.1.31"/>
    </reaction>
</comment>
<dbReference type="OrthoDB" id="9810967at2"/>
<protein>
    <recommendedName>
        <fullName evidence="6 7">6-phosphogluconolactonase</fullName>
        <shortName evidence="7">6PGL</shortName>
        <ecNumber evidence="5 7">3.1.1.31</ecNumber>
    </recommendedName>
</protein>
<dbReference type="InterPro" id="IPR037171">
    <property type="entry name" value="NagB/RpiA_transferase-like"/>
</dbReference>
<dbReference type="PANTHER" id="PTHR11054">
    <property type="entry name" value="6-PHOSPHOGLUCONOLACTONASE"/>
    <property type="match status" value="1"/>
</dbReference>
<dbReference type="InterPro" id="IPR006148">
    <property type="entry name" value="Glc/Gal-6P_isomerase"/>
</dbReference>
<dbReference type="Proteomes" id="UP000041394">
    <property type="component" value="Unassembled WGS sequence"/>
</dbReference>
<dbReference type="Pfam" id="PF01182">
    <property type="entry name" value="Glucosamine_iso"/>
    <property type="match status" value="1"/>
</dbReference>
<feature type="domain" description="Glucosamine/galactosamine-6-phosphate isomerase" evidence="8">
    <location>
        <begin position="12"/>
        <end position="214"/>
    </location>
</feature>
<comment type="similarity">
    <text evidence="4 7">Belongs to the glucosamine/galactosamine-6-phosphate isomerase family. 6-phosphogluconolactonase subfamily.</text>
</comment>
<proteinExistence type="inferred from homology"/>
<accession>A0A0K2X9W5</accession>
<evidence type="ECO:0000313" key="13">
    <source>
        <dbReference type="Proteomes" id="UP000038622"/>
    </source>
</evidence>
<dbReference type="GO" id="GO:0006098">
    <property type="term" value="P:pentose-phosphate shunt"/>
    <property type="evidence" value="ECO:0007669"/>
    <property type="project" value="UniProtKB-UniPathway"/>
</dbReference>
<evidence type="ECO:0000256" key="4">
    <source>
        <dbReference type="ARBA" id="ARBA00010662"/>
    </source>
</evidence>
<evidence type="ECO:0000313" key="14">
    <source>
        <dbReference type="Proteomes" id="UP000041394"/>
    </source>
</evidence>
<comment type="function">
    <text evidence="2 7">Hydrolysis of 6-phosphogluconolactone to 6-phosphogluconate.</text>
</comment>
<evidence type="ECO:0000313" key="12">
    <source>
        <dbReference type="EMBL" id="CRF52478.1"/>
    </source>
</evidence>
<organism evidence="10 16">
    <name type="scientific">Helicobacter ailurogastricus</name>
    <dbReference type="NCBI Taxonomy" id="1578720"/>
    <lineage>
        <taxon>Bacteria</taxon>
        <taxon>Pseudomonadati</taxon>
        <taxon>Campylobacterota</taxon>
        <taxon>Epsilonproteobacteria</taxon>
        <taxon>Campylobacterales</taxon>
        <taxon>Helicobacteraceae</taxon>
        <taxon>Helicobacter</taxon>
    </lineage>
</organism>
<evidence type="ECO:0000256" key="7">
    <source>
        <dbReference type="RuleBase" id="RU365095"/>
    </source>
</evidence>
<dbReference type="GeneID" id="82131599"/>
<dbReference type="NCBIfam" id="TIGR01198">
    <property type="entry name" value="pgl"/>
    <property type="match status" value="1"/>
</dbReference>
<dbReference type="EMBL" id="CDMG01000003">
    <property type="protein sequence ID" value="CRF52478.1"/>
    <property type="molecule type" value="Genomic_DNA"/>
</dbReference>
<dbReference type="EMBL" id="CDML01000016">
    <property type="protein sequence ID" value="CRF40815.1"/>
    <property type="molecule type" value="Genomic_DNA"/>
</dbReference>
<dbReference type="UniPathway" id="UPA00115">
    <property type="reaction ID" value="UER00409"/>
</dbReference>
<dbReference type="Proteomes" id="UP000045175">
    <property type="component" value="Unassembled WGS sequence"/>
</dbReference>
<evidence type="ECO:0000256" key="6">
    <source>
        <dbReference type="ARBA" id="ARBA00020337"/>
    </source>
</evidence>
<evidence type="ECO:0000256" key="2">
    <source>
        <dbReference type="ARBA" id="ARBA00002681"/>
    </source>
</evidence>
<evidence type="ECO:0000313" key="11">
    <source>
        <dbReference type="EMBL" id="CRF44478.1"/>
    </source>
</evidence>
<evidence type="ECO:0000256" key="5">
    <source>
        <dbReference type="ARBA" id="ARBA00013198"/>
    </source>
</evidence>
<reference evidence="13" key="3">
    <citation type="submission" date="2014-12" db="EMBL/GenBank/DDBJ databases">
        <authorList>
            <person name="Smet A."/>
        </authorList>
    </citation>
    <scope>NUCLEOTIDE SEQUENCE [LARGE SCALE GENOMIC DNA]</scope>
</reference>
<dbReference type="EC" id="3.1.1.31" evidence="5 7"/>
<dbReference type="EMBL" id="CDMH01000061">
    <property type="protein sequence ID" value="CRF43292.1"/>
    <property type="molecule type" value="Genomic_DNA"/>
</dbReference>
<dbReference type="InterPro" id="IPR005900">
    <property type="entry name" value="6-phosphogluconolactonase_DevB"/>
</dbReference>